<evidence type="ECO:0000256" key="15">
    <source>
        <dbReference type="SAM" id="Phobius"/>
    </source>
</evidence>
<dbReference type="GO" id="GO:0008559">
    <property type="term" value="F:ABC-type xenobiotic transporter activity"/>
    <property type="evidence" value="ECO:0007669"/>
    <property type="project" value="UniProtKB-EC"/>
</dbReference>
<dbReference type="Pfam" id="PF00005">
    <property type="entry name" value="ABC_tran"/>
    <property type="match status" value="2"/>
</dbReference>
<dbReference type="GO" id="GO:0005743">
    <property type="term" value="C:mitochondrial inner membrane"/>
    <property type="evidence" value="ECO:0007669"/>
    <property type="project" value="TreeGrafter"/>
</dbReference>
<name>A0A1I7SWX1_BURXY</name>
<dbReference type="CDD" id="cd18578">
    <property type="entry name" value="ABC_6TM_Pgp_ABCB1_D2_like"/>
    <property type="match status" value="1"/>
</dbReference>
<dbReference type="Pfam" id="PF00664">
    <property type="entry name" value="ABC_membrane"/>
    <property type="match status" value="2"/>
</dbReference>
<feature type="transmembrane region" description="Helical" evidence="15">
    <location>
        <begin position="772"/>
        <end position="797"/>
    </location>
</feature>
<evidence type="ECO:0000256" key="12">
    <source>
        <dbReference type="ARBA" id="ARBA00023180"/>
    </source>
</evidence>
<organism evidence="18 19">
    <name type="scientific">Bursaphelenchus xylophilus</name>
    <name type="common">Pinewood nematode worm</name>
    <name type="synonym">Aphelenchoides xylophilus</name>
    <dbReference type="NCBI Taxonomy" id="6326"/>
    <lineage>
        <taxon>Eukaryota</taxon>
        <taxon>Metazoa</taxon>
        <taxon>Ecdysozoa</taxon>
        <taxon>Nematoda</taxon>
        <taxon>Chromadorea</taxon>
        <taxon>Rhabditida</taxon>
        <taxon>Tylenchina</taxon>
        <taxon>Tylenchomorpha</taxon>
        <taxon>Aphelenchoidea</taxon>
        <taxon>Aphelenchoididae</taxon>
        <taxon>Bursaphelenchus</taxon>
    </lineage>
</organism>
<dbReference type="InterPro" id="IPR011527">
    <property type="entry name" value="ABC1_TM_dom"/>
</dbReference>
<dbReference type="InterPro" id="IPR003439">
    <property type="entry name" value="ABC_transporter-like_ATP-bd"/>
</dbReference>
<dbReference type="CDD" id="cd18577">
    <property type="entry name" value="ABC_6TM_Pgp_ABCB1_D1_like"/>
    <property type="match status" value="1"/>
</dbReference>
<evidence type="ECO:0000256" key="14">
    <source>
        <dbReference type="SAM" id="MobiDB-lite"/>
    </source>
</evidence>
<dbReference type="InterPro" id="IPR039421">
    <property type="entry name" value="Type_1_exporter"/>
</dbReference>
<protein>
    <recommendedName>
        <fullName evidence="3">ABC-type xenobiotic transporter</fullName>
        <ecNumber evidence="3">7.6.2.2</ecNumber>
    </recommendedName>
</protein>
<feature type="compositionally biased region" description="Acidic residues" evidence="14">
    <location>
        <begin position="739"/>
        <end position="752"/>
    </location>
</feature>
<dbReference type="PROSITE" id="PS00211">
    <property type="entry name" value="ABC_TRANSPORTER_1"/>
    <property type="match status" value="2"/>
</dbReference>
<dbReference type="WBParaSite" id="BXY_1755300.1">
    <property type="protein sequence ID" value="BXY_1755300.1"/>
    <property type="gene ID" value="BXY_1755300"/>
</dbReference>
<dbReference type="PROSITE" id="PS50893">
    <property type="entry name" value="ABC_TRANSPORTER_2"/>
    <property type="match status" value="2"/>
</dbReference>
<feature type="transmembrane region" description="Helical" evidence="15">
    <location>
        <begin position="817"/>
        <end position="841"/>
    </location>
</feature>
<keyword evidence="6" id="KW-0677">Repeat</keyword>
<evidence type="ECO:0000256" key="9">
    <source>
        <dbReference type="ARBA" id="ARBA00022967"/>
    </source>
</evidence>
<evidence type="ECO:0000313" key="18">
    <source>
        <dbReference type="Proteomes" id="UP000095284"/>
    </source>
</evidence>
<dbReference type="GO" id="GO:0016887">
    <property type="term" value="F:ATP hydrolysis activity"/>
    <property type="evidence" value="ECO:0007669"/>
    <property type="project" value="InterPro"/>
</dbReference>
<dbReference type="FunFam" id="3.40.50.300:FF:000479">
    <property type="entry name" value="Multidrug resistance protein 1A"/>
    <property type="match status" value="1"/>
</dbReference>
<evidence type="ECO:0000256" key="11">
    <source>
        <dbReference type="ARBA" id="ARBA00023136"/>
    </source>
</evidence>
<dbReference type="Gene3D" id="3.40.50.300">
    <property type="entry name" value="P-loop containing nucleotide triphosphate hydrolases"/>
    <property type="match status" value="2"/>
</dbReference>
<feature type="compositionally biased region" description="Basic and acidic residues" evidence="14">
    <location>
        <begin position="711"/>
        <end position="720"/>
    </location>
</feature>
<feature type="transmembrane region" description="Helical" evidence="15">
    <location>
        <begin position="379"/>
        <end position="397"/>
    </location>
</feature>
<keyword evidence="5 15" id="KW-0812">Transmembrane</keyword>
<evidence type="ECO:0000256" key="2">
    <source>
        <dbReference type="ARBA" id="ARBA00007577"/>
    </source>
</evidence>
<feature type="domain" description="ABC transporter" evidence="16">
    <location>
        <begin position="443"/>
        <end position="679"/>
    </location>
</feature>
<evidence type="ECO:0000256" key="8">
    <source>
        <dbReference type="ARBA" id="ARBA00022840"/>
    </source>
</evidence>
<keyword evidence="10 15" id="KW-1133">Transmembrane helix</keyword>
<dbReference type="PROSITE" id="PS50929">
    <property type="entry name" value="ABC_TM1F"/>
    <property type="match status" value="2"/>
</dbReference>
<keyword evidence="7" id="KW-0547">Nucleotide-binding</keyword>
<accession>A0A1I7SWX1</accession>
<evidence type="ECO:0000256" key="3">
    <source>
        <dbReference type="ARBA" id="ARBA00012191"/>
    </source>
</evidence>
<dbReference type="GO" id="GO:0005524">
    <property type="term" value="F:ATP binding"/>
    <property type="evidence" value="ECO:0007669"/>
    <property type="project" value="UniProtKB-KW"/>
</dbReference>
<dbReference type="eggNOG" id="KOG0055">
    <property type="taxonomic scope" value="Eukaryota"/>
</dbReference>
<evidence type="ECO:0000259" key="17">
    <source>
        <dbReference type="PROSITE" id="PS50929"/>
    </source>
</evidence>
<feature type="domain" description="ABC transmembrane type-1" evidence="17">
    <location>
        <begin position="773"/>
        <end position="1064"/>
    </location>
</feature>
<dbReference type="InterPro" id="IPR017871">
    <property type="entry name" value="ABC_transporter-like_CS"/>
</dbReference>
<dbReference type="InterPro" id="IPR027417">
    <property type="entry name" value="P-loop_NTPase"/>
</dbReference>
<evidence type="ECO:0000256" key="10">
    <source>
        <dbReference type="ARBA" id="ARBA00022989"/>
    </source>
</evidence>
<feature type="transmembrane region" description="Helical" evidence="15">
    <location>
        <begin position="162"/>
        <end position="191"/>
    </location>
</feature>
<feature type="domain" description="ABC transmembrane type-1" evidence="17">
    <location>
        <begin position="114"/>
        <end position="408"/>
    </location>
</feature>
<reference evidence="19" key="1">
    <citation type="submission" date="2016-11" db="UniProtKB">
        <authorList>
            <consortium name="WormBaseParasite"/>
        </authorList>
    </citation>
    <scope>IDENTIFICATION</scope>
</reference>
<dbReference type="InterPro" id="IPR003593">
    <property type="entry name" value="AAA+_ATPase"/>
</dbReference>
<dbReference type="SUPFAM" id="SSF52540">
    <property type="entry name" value="P-loop containing nucleoside triphosphate hydrolases"/>
    <property type="match status" value="2"/>
</dbReference>
<feature type="transmembrane region" description="Helical" evidence="15">
    <location>
        <begin position="1036"/>
        <end position="1059"/>
    </location>
</feature>
<keyword evidence="4" id="KW-0813">Transport</keyword>
<sequence length="1337" mass="148015">MARSRWLLDRLERGTRMKAGPEMAEQPLLGSDTNFMQSTDHRRTLNSNGNGPKPSWMDYFRKFGAKKEKKDFVVVMGRKLAKRDNKGNVALDYNQASFHEMMRYASKFDWFLFWTGAILSVIAGALAPVGSVIFRGITNTLLIAQNEYDHGGINLEQFSSDVLFYVLMYLLLGVVTFVFSYSATACFFTLCERQLDIFRKKFLYAVLHQDIEWFDSNEIGKLTQKMSSGIDRIRDGTSDKIVMIIQAFACLISGLVVGFCMSWQMTLVMLVVIPFIILVIWGSAWTVRSSLRKQNEAYGTAGAVAEEVINGIRTVAAFNAQFFEIERYSKYLHLGCRNGTVKHLLTGVFSGMYLLILFASMGVAFWFGTMIVLDGGMTPGTVFAVFWACVIGAMRVGQAVPQISTIMGAKVSAGEVFSIIDRKPKLDCSTEKGIKLAKVEGRISFDDIYFHYPSRPDVPILNGVSFEVEPGHTVALVGHSGCGKSTMISFLMRYYSPEKGSVLIDGKPIEDLNVNWLRNVIGIVSQEPIVFAATITENMKMGKEDLTEEEMIKACEAANAHEFICRLPNGYDTQIGEGGVKLSGGQKQRLAIARALVRNPKILLLDEATSALDTESERIVQKAIDQAASGRTTIMIAHRLSTVRNADKIIVFDHGKIVEQGTHEELMELGGIYKGLVQAQEIEQYREVDDVVVEDEGSPSKALSRSSSRGSRSEFSDSQRVRASNRLKQSMASAAQNDPDTEDQIEEMEEEDAEKASFKDIWEFAKPERVRFVLGLICTFLRGAIFPAFSLIYGQMFTALEQALSENKHEEVTSKNVVNALAFGGLGLFGCIFTLTSGYLLGQVGERMTMRLRIEVFKNILRQDGAYFDDLRHSTGKLTARLASDAPNVQAAIDQRLAEVLQGLVSLICGVAIAFYFSFTMAPIGLGSAAVIVIIQLFLTNVLKKRALKDVMVAEEASRIASESIEHVKTVQALTRQNYLYESFCRASVQPHKRAIFRGLLQSLTYGLTGAFVSFNFASAYFFGLLLIQGGYTTPFIVFQVIEALNMASITVIAAASFFPEYIRAKVAAGLMFKMMRHETKIDSLSDAGMTPVIEGNVECENVFFCYPNTPHYLILNEFSVTAHKGETLAFVGPSGCGKSTTIQLLERYYDVMAGSIKIDGVDIRQISIRHLRNHLAIVSQEPTLFNLSIAQNIAYGLDNIDMNAVISAAKTANVHDFIDSLPHKYDTPVGARGGQLSGGQKQRISIARAMIRNPKILLLDEATSALDSESEKIVQAALDKASRGRTAITIAHRLSTIQHADQIAVVKNGHVVENGKHQQLLARKGLYHRLVQKQSG</sequence>
<keyword evidence="8" id="KW-0067">ATP-binding</keyword>
<feature type="compositionally biased region" description="Polar residues" evidence="14">
    <location>
        <begin position="726"/>
        <end position="738"/>
    </location>
</feature>
<dbReference type="Proteomes" id="UP000095284">
    <property type="component" value="Unplaced"/>
</dbReference>
<keyword evidence="9" id="KW-1278">Translocase</keyword>
<feature type="region of interest" description="Disordered" evidence="14">
    <location>
        <begin position="696"/>
        <end position="752"/>
    </location>
</feature>
<comment type="subcellular location">
    <subcellularLocation>
        <location evidence="1">Membrane</location>
        <topology evidence="1">Multi-pass membrane protein</topology>
    </subcellularLocation>
</comment>
<dbReference type="Gene3D" id="1.20.1560.10">
    <property type="entry name" value="ABC transporter type 1, transmembrane domain"/>
    <property type="match status" value="1"/>
</dbReference>
<evidence type="ECO:0000259" key="16">
    <source>
        <dbReference type="PROSITE" id="PS50893"/>
    </source>
</evidence>
<evidence type="ECO:0000256" key="6">
    <source>
        <dbReference type="ARBA" id="ARBA00022737"/>
    </source>
</evidence>
<comment type="catalytic activity">
    <reaction evidence="13">
        <text>ATP + H2O + xenobioticSide 1 = ADP + phosphate + xenobioticSide 2.</text>
        <dbReference type="EC" id="7.6.2.2"/>
    </reaction>
</comment>
<evidence type="ECO:0000256" key="13">
    <source>
        <dbReference type="ARBA" id="ARBA00034018"/>
    </source>
</evidence>
<feature type="transmembrane region" description="Helical" evidence="15">
    <location>
        <begin position="352"/>
        <end position="373"/>
    </location>
</feature>
<feature type="compositionally biased region" description="Low complexity" evidence="14">
    <location>
        <begin position="699"/>
        <end position="710"/>
    </location>
</feature>
<dbReference type="CDD" id="cd03249">
    <property type="entry name" value="ABC_MTABC3_MDL1_MDL2"/>
    <property type="match status" value="2"/>
</dbReference>
<proteinExistence type="inferred from homology"/>
<evidence type="ECO:0000256" key="5">
    <source>
        <dbReference type="ARBA" id="ARBA00022692"/>
    </source>
</evidence>
<feature type="domain" description="ABC transporter" evidence="16">
    <location>
        <begin position="1098"/>
        <end position="1334"/>
    </location>
</feature>
<evidence type="ECO:0000313" key="19">
    <source>
        <dbReference type="WBParaSite" id="BXY_1755300.1"/>
    </source>
</evidence>
<dbReference type="EC" id="7.6.2.2" evidence="3"/>
<feature type="transmembrane region" description="Helical" evidence="15">
    <location>
        <begin position="1003"/>
        <end position="1024"/>
    </location>
</feature>
<dbReference type="FunFam" id="3.40.50.300:FF:000916">
    <property type="entry name" value="ABC transporter B family member 9"/>
    <property type="match status" value="1"/>
</dbReference>
<keyword evidence="11 15" id="KW-0472">Membrane</keyword>
<feature type="transmembrane region" description="Helical" evidence="15">
    <location>
        <begin position="241"/>
        <end position="259"/>
    </location>
</feature>
<feature type="transmembrane region" description="Helical" evidence="15">
    <location>
        <begin position="111"/>
        <end position="134"/>
    </location>
</feature>
<dbReference type="PANTHER" id="PTHR43394">
    <property type="entry name" value="ATP-DEPENDENT PERMEASE MDL1, MITOCHONDRIAL"/>
    <property type="match status" value="1"/>
</dbReference>
<feature type="transmembrane region" description="Helical" evidence="15">
    <location>
        <begin position="265"/>
        <end position="287"/>
    </location>
</feature>
<dbReference type="GO" id="GO:0090374">
    <property type="term" value="P:oligopeptide export from mitochondrion"/>
    <property type="evidence" value="ECO:0007669"/>
    <property type="project" value="TreeGrafter"/>
</dbReference>
<dbReference type="GO" id="GO:0015421">
    <property type="term" value="F:ABC-type oligopeptide transporter activity"/>
    <property type="evidence" value="ECO:0007669"/>
    <property type="project" value="TreeGrafter"/>
</dbReference>
<feature type="transmembrane region" description="Helical" evidence="15">
    <location>
        <begin position="900"/>
        <end position="918"/>
    </location>
</feature>
<dbReference type="InterPro" id="IPR036640">
    <property type="entry name" value="ABC1_TM_sf"/>
</dbReference>
<dbReference type="SMART" id="SM00382">
    <property type="entry name" value="AAA"/>
    <property type="match status" value="2"/>
</dbReference>
<evidence type="ECO:0000256" key="1">
    <source>
        <dbReference type="ARBA" id="ARBA00004141"/>
    </source>
</evidence>
<evidence type="ECO:0000256" key="4">
    <source>
        <dbReference type="ARBA" id="ARBA00022448"/>
    </source>
</evidence>
<comment type="similarity">
    <text evidence="2">Belongs to the ABC transporter superfamily. ABCB family. Multidrug resistance exporter (TC 3.A.1.201) subfamily.</text>
</comment>
<keyword evidence="12" id="KW-0325">Glycoprotein</keyword>
<evidence type="ECO:0000256" key="7">
    <source>
        <dbReference type="ARBA" id="ARBA00022741"/>
    </source>
</evidence>
<dbReference type="PANTHER" id="PTHR43394:SF27">
    <property type="entry name" value="ATP-DEPENDENT TRANSLOCASE ABCB1-LIKE"/>
    <property type="match status" value="1"/>
</dbReference>
<dbReference type="SUPFAM" id="SSF90123">
    <property type="entry name" value="ABC transporter transmembrane region"/>
    <property type="match status" value="2"/>
</dbReference>
<feature type="transmembrane region" description="Helical" evidence="15">
    <location>
        <begin position="924"/>
        <end position="943"/>
    </location>
</feature>